<evidence type="ECO:0000259" key="2">
    <source>
        <dbReference type="PROSITE" id="PS50112"/>
    </source>
</evidence>
<dbReference type="CDD" id="cd01949">
    <property type="entry name" value="GGDEF"/>
    <property type="match status" value="1"/>
</dbReference>
<dbReference type="InterPro" id="IPR043128">
    <property type="entry name" value="Rev_trsase/Diguanyl_cyclase"/>
</dbReference>
<proteinExistence type="predicted"/>
<name>A0A3N1HDF2_9PSEU</name>
<dbReference type="NCBIfam" id="TIGR00229">
    <property type="entry name" value="sensory_box"/>
    <property type="match status" value="1"/>
</dbReference>
<dbReference type="Pfam" id="PF08447">
    <property type="entry name" value="PAS_3"/>
    <property type="match status" value="1"/>
</dbReference>
<dbReference type="InterPro" id="IPR000014">
    <property type="entry name" value="PAS"/>
</dbReference>
<dbReference type="SUPFAM" id="SSF141868">
    <property type="entry name" value="EAL domain-like"/>
    <property type="match status" value="1"/>
</dbReference>
<dbReference type="OrthoDB" id="3646721at2"/>
<dbReference type="Gene3D" id="3.30.450.20">
    <property type="entry name" value="PAS domain"/>
    <property type="match status" value="1"/>
</dbReference>
<evidence type="ECO:0000259" key="3">
    <source>
        <dbReference type="PROSITE" id="PS50113"/>
    </source>
</evidence>
<dbReference type="SUPFAM" id="SSF55073">
    <property type="entry name" value="Nucleotide cyclase"/>
    <property type="match status" value="1"/>
</dbReference>
<feature type="region of interest" description="Disordered" evidence="1">
    <location>
        <begin position="1"/>
        <end position="51"/>
    </location>
</feature>
<dbReference type="AlphaFoldDB" id="A0A3N1HDF2"/>
<organism evidence="6 7">
    <name type="scientific">Saccharothrix texasensis</name>
    <dbReference type="NCBI Taxonomy" id="103734"/>
    <lineage>
        <taxon>Bacteria</taxon>
        <taxon>Bacillati</taxon>
        <taxon>Actinomycetota</taxon>
        <taxon>Actinomycetes</taxon>
        <taxon>Pseudonocardiales</taxon>
        <taxon>Pseudonocardiaceae</taxon>
        <taxon>Saccharothrix</taxon>
    </lineage>
</organism>
<dbReference type="RefSeq" id="WP_123745628.1">
    <property type="nucleotide sequence ID" value="NZ_RJKM01000001.1"/>
</dbReference>
<dbReference type="Pfam" id="PF00990">
    <property type="entry name" value="GGDEF"/>
    <property type="match status" value="1"/>
</dbReference>
<dbReference type="CDD" id="cd00130">
    <property type="entry name" value="PAS"/>
    <property type="match status" value="1"/>
</dbReference>
<dbReference type="InterPro" id="IPR035919">
    <property type="entry name" value="EAL_sf"/>
</dbReference>
<dbReference type="InterPro" id="IPR000700">
    <property type="entry name" value="PAS-assoc_C"/>
</dbReference>
<comment type="caution">
    <text evidence="6">The sequence shown here is derived from an EMBL/GenBank/DDBJ whole genome shotgun (WGS) entry which is preliminary data.</text>
</comment>
<accession>A0A3N1HDF2</accession>
<dbReference type="SMART" id="SM00052">
    <property type="entry name" value="EAL"/>
    <property type="match status" value="1"/>
</dbReference>
<dbReference type="PROSITE" id="PS50112">
    <property type="entry name" value="PAS"/>
    <property type="match status" value="1"/>
</dbReference>
<dbReference type="InterPro" id="IPR000160">
    <property type="entry name" value="GGDEF_dom"/>
</dbReference>
<dbReference type="Gene3D" id="3.20.20.450">
    <property type="entry name" value="EAL domain"/>
    <property type="match status" value="1"/>
</dbReference>
<sequence length="712" mass="76159">MKTAGAARLGDDPGQSRVAFAREWAAAIGPPPTPSDPPSDPPPATSGDAPDDRLADLLTGLTATLHAAVRDDGSTARAREVGRGLVEHGLAASETLERTLAFVGEHLAADVEPGRLMAALGALAAGFTDALCQRSLDEQEQHHELRTTRSAESAVRAGEAKFRAVFQTSALAITVSDANGVILDCNDAMLALLDRTADELIGTRGRDLLHPDERQVISHAAQRLHNGQEHVRAETRLIRADGELVNVLIALALVRDDDGAPAFYVTMMESLDEVRALQTQLVRQSLHDMQTGLANRSQFVGWLESAVGSRGPATLALVVFDLDGFRVVNDAYGHEVGNRILTAVAGHLRSVFDEVGKLARIGPDEFAVLIHDPADVATVVSLAESAVEQLAEPVWVEDDGIGVTASVGIVVRPARGADAAELLRCVDLTVRWAKDDGKAQWALYDKERDQRERARMRLAASIAGGLEQGEFRVDYEPVHSLVDGALLAVEARLRWDHPTEGVLDPQELVSLSTCTGMAARLGKWSIAQACADAGRWHAEFGDAAPVLSMDLTARECQEPELVATVRQALRECGLPARLLQFELGEQLPALINEDQVEELTYLAGHGVRLVLDQVGGGNVPLDRLRRLPLTAVKFQGSPVHGLAEGADPVEESAAVALLTWSRTLGLPLFAAGVRTRFEARRLVELGVTGAQGPLFGSALLTAEQVRGILGKS</sequence>
<dbReference type="Proteomes" id="UP000268727">
    <property type="component" value="Unassembled WGS sequence"/>
</dbReference>
<dbReference type="SMART" id="SM00091">
    <property type="entry name" value="PAS"/>
    <property type="match status" value="1"/>
</dbReference>
<feature type="domain" description="PAS" evidence="2">
    <location>
        <begin position="158"/>
        <end position="228"/>
    </location>
</feature>
<dbReference type="InterPro" id="IPR013655">
    <property type="entry name" value="PAS_fold_3"/>
</dbReference>
<dbReference type="PANTHER" id="PTHR44757">
    <property type="entry name" value="DIGUANYLATE CYCLASE DGCP"/>
    <property type="match status" value="1"/>
</dbReference>
<evidence type="ECO:0000313" key="7">
    <source>
        <dbReference type="Proteomes" id="UP000268727"/>
    </source>
</evidence>
<evidence type="ECO:0000259" key="5">
    <source>
        <dbReference type="PROSITE" id="PS50887"/>
    </source>
</evidence>
<dbReference type="SMART" id="SM00267">
    <property type="entry name" value="GGDEF"/>
    <property type="match status" value="1"/>
</dbReference>
<evidence type="ECO:0000313" key="6">
    <source>
        <dbReference type="EMBL" id="ROP40312.1"/>
    </source>
</evidence>
<dbReference type="PANTHER" id="PTHR44757:SF2">
    <property type="entry name" value="BIOFILM ARCHITECTURE MAINTENANCE PROTEIN MBAA"/>
    <property type="match status" value="1"/>
</dbReference>
<evidence type="ECO:0000256" key="1">
    <source>
        <dbReference type="SAM" id="MobiDB-lite"/>
    </source>
</evidence>
<reference evidence="6 7" key="1">
    <citation type="submission" date="2018-11" db="EMBL/GenBank/DDBJ databases">
        <title>Sequencing the genomes of 1000 actinobacteria strains.</title>
        <authorList>
            <person name="Klenk H.-P."/>
        </authorList>
    </citation>
    <scope>NUCLEOTIDE SEQUENCE [LARGE SCALE GENOMIC DNA]</scope>
    <source>
        <strain evidence="6 7">DSM 44231</strain>
    </source>
</reference>
<dbReference type="PROSITE" id="PS50887">
    <property type="entry name" value="GGDEF"/>
    <property type="match status" value="1"/>
</dbReference>
<dbReference type="InterPro" id="IPR001633">
    <property type="entry name" value="EAL_dom"/>
</dbReference>
<feature type="domain" description="PAC" evidence="3">
    <location>
        <begin position="231"/>
        <end position="283"/>
    </location>
</feature>
<gene>
    <name evidence="6" type="ORF">EDD40_5720</name>
</gene>
<feature type="compositionally biased region" description="Pro residues" evidence="1">
    <location>
        <begin position="29"/>
        <end position="44"/>
    </location>
</feature>
<dbReference type="CDD" id="cd01948">
    <property type="entry name" value="EAL"/>
    <property type="match status" value="1"/>
</dbReference>
<feature type="domain" description="EAL" evidence="4">
    <location>
        <begin position="455"/>
        <end position="712"/>
    </location>
</feature>
<dbReference type="Pfam" id="PF00563">
    <property type="entry name" value="EAL"/>
    <property type="match status" value="1"/>
</dbReference>
<dbReference type="EMBL" id="RJKM01000001">
    <property type="protein sequence ID" value="ROP40312.1"/>
    <property type="molecule type" value="Genomic_DNA"/>
</dbReference>
<protein>
    <submittedName>
        <fullName evidence="6">PAS domain S-box-containing protein/diguanylate cyclase (GGDEF)-like protein</fullName>
    </submittedName>
</protein>
<feature type="domain" description="GGDEF" evidence="5">
    <location>
        <begin position="313"/>
        <end position="446"/>
    </location>
</feature>
<dbReference type="SUPFAM" id="SSF55785">
    <property type="entry name" value="PYP-like sensor domain (PAS domain)"/>
    <property type="match status" value="1"/>
</dbReference>
<dbReference type="NCBIfam" id="TIGR00254">
    <property type="entry name" value="GGDEF"/>
    <property type="match status" value="1"/>
</dbReference>
<dbReference type="InterPro" id="IPR052155">
    <property type="entry name" value="Biofilm_reg_signaling"/>
</dbReference>
<dbReference type="InterPro" id="IPR035965">
    <property type="entry name" value="PAS-like_dom_sf"/>
</dbReference>
<dbReference type="Gene3D" id="3.30.70.270">
    <property type="match status" value="1"/>
</dbReference>
<dbReference type="InterPro" id="IPR029787">
    <property type="entry name" value="Nucleotide_cyclase"/>
</dbReference>
<dbReference type="PROSITE" id="PS50113">
    <property type="entry name" value="PAC"/>
    <property type="match status" value="1"/>
</dbReference>
<evidence type="ECO:0000259" key="4">
    <source>
        <dbReference type="PROSITE" id="PS50883"/>
    </source>
</evidence>
<keyword evidence="7" id="KW-1185">Reference proteome</keyword>
<dbReference type="PROSITE" id="PS50883">
    <property type="entry name" value="EAL"/>
    <property type="match status" value="1"/>
</dbReference>